<dbReference type="Proteomes" id="UP000037953">
    <property type="component" value="Unassembled WGS sequence"/>
</dbReference>
<accession>A0A0N0ZUE0</accession>
<reference evidence="2 3" key="1">
    <citation type="journal article" date="2015" name="Genom Data">
        <title>Draft genome sequence of a multidrug-resistant Chryseobacterium indologenes isolate from Malaysia.</title>
        <authorList>
            <person name="Yu C.Y."/>
            <person name="Ang G.Y."/>
            <person name="Cheng H.J."/>
            <person name="Cheong Y.M."/>
            <person name="Yin W.F."/>
            <person name="Chan K.G."/>
        </authorList>
    </citation>
    <scope>NUCLEOTIDE SEQUENCE [LARGE SCALE GENOMIC DNA]</scope>
    <source>
        <strain evidence="2 3">CI_885</strain>
    </source>
</reference>
<evidence type="ECO:0000313" key="2">
    <source>
        <dbReference type="EMBL" id="KPE51038.1"/>
    </source>
</evidence>
<dbReference type="RefSeq" id="WP_062699568.1">
    <property type="nucleotide sequence ID" value="NZ_LJOD01000007.1"/>
</dbReference>
<dbReference type="EMBL" id="LJOD01000007">
    <property type="protein sequence ID" value="KPE51038.1"/>
    <property type="molecule type" value="Genomic_DNA"/>
</dbReference>
<sequence>MKTINHLLIRLLITAIPLIGLYFWAEMAFRANREKEHPTDVGMGVALMLIFVLSALFFGFITDFITRLVKKDYRVALTDVPFLLAFIVPILYLSCLWSDGDGFCKCLTTTMDKI</sequence>
<reference evidence="3" key="2">
    <citation type="submission" date="2015-09" db="EMBL/GenBank/DDBJ databases">
        <title>Draft genome sequence of a multidrug-resistant Chryseobacterium indologenes isolate from Malaysia.</title>
        <authorList>
            <person name="Yu C.Y."/>
            <person name="Ang G.Y."/>
            <person name="Chan K.-G."/>
        </authorList>
    </citation>
    <scope>NUCLEOTIDE SEQUENCE [LARGE SCALE GENOMIC DNA]</scope>
    <source>
        <strain evidence="3">CI_885</strain>
    </source>
</reference>
<keyword evidence="1" id="KW-1133">Transmembrane helix</keyword>
<protein>
    <submittedName>
        <fullName evidence="2">Uncharacterized protein</fullName>
    </submittedName>
</protein>
<organism evidence="2 3">
    <name type="scientific">Chryseobacterium indologenes</name>
    <name type="common">Flavobacterium indologenes</name>
    <dbReference type="NCBI Taxonomy" id="253"/>
    <lineage>
        <taxon>Bacteria</taxon>
        <taxon>Pseudomonadati</taxon>
        <taxon>Bacteroidota</taxon>
        <taxon>Flavobacteriia</taxon>
        <taxon>Flavobacteriales</taxon>
        <taxon>Weeksellaceae</taxon>
        <taxon>Chryseobacterium group</taxon>
        <taxon>Chryseobacterium</taxon>
    </lineage>
</organism>
<dbReference type="PATRIC" id="fig|253.9.peg.4223"/>
<dbReference type="AlphaFoldDB" id="A0A0N0ZUE0"/>
<keyword evidence="1" id="KW-0812">Transmembrane</keyword>
<feature type="transmembrane region" description="Helical" evidence="1">
    <location>
        <begin position="7"/>
        <end position="25"/>
    </location>
</feature>
<evidence type="ECO:0000256" key="1">
    <source>
        <dbReference type="SAM" id="Phobius"/>
    </source>
</evidence>
<dbReference type="OrthoDB" id="1274967at2"/>
<gene>
    <name evidence="2" type="ORF">AOB46_11900</name>
</gene>
<name>A0A0N0ZUE0_CHRID</name>
<evidence type="ECO:0000313" key="3">
    <source>
        <dbReference type="Proteomes" id="UP000037953"/>
    </source>
</evidence>
<proteinExistence type="predicted"/>
<feature type="transmembrane region" description="Helical" evidence="1">
    <location>
        <begin position="73"/>
        <end position="93"/>
    </location>
</feature>
<keyword evidence="1" id="KW-0472">Membrane</keyword>
<comment type="caution">
    <text evidence="2">The sequence shown here is derived from an EMBL/GenBank/DDBJ whole genome shotgun (WGS) entry which is preliminary data.</text>
</comment>
<feature type="transmembrane region" description="Helical" evidence="1">
    <location>
        <begin position="45"/>
        <end position="66"/>
    </location>
</feature>